<dbReference type="AlphaFoldDB" id="D8UDH9"/>
<dbReference type="InParanoid" id="D8UDH9"/>
<feature type="compositionally biased region" description="Basic and acidic residues" evidence="1">
    <location>
        <begin position="640"/>
        <end position="652"/>
    </location>
</feature>
<feature type="compositionally biased region" description="Low complexity" evidence="1">
    <location>
        <begin position="134"/>
        <end position="166"/>
    </location>
</feature>
<feature type="compositionally biased region" description="Acidic residues" evidence="1">
    <location>
        <begin position="345"/>
        <end position="359"/>
    </location>
</feature>
<dbReference type="Proteomes" id="UP000001058">
    <property type="component" value="Unassembled WGS sequence"/>
</dbReference>
<evidence type="ECO:0000256" key="2">
    <source>
        <dbReference type="SAM" id="SignalP"/>
    </source>
</evidence>
<dbReference type="EMBL" id="GL378385">
    <property type="protein sequence ID" value="EFJ42170.1"/>
    <property type="molecule type" value="Genomic_DNA"/>
</dbReference>
<accession>D8UDH9</accession>
<evidence type="ECO:0000313" key="3">
    <source>
        <dbReference type="EMBL" id="EFJ42170.1"/>
    </source>
</evidence>
<dbReference type="RefSeq" id="XP_002956713.1">
    <property type="nucleotide sequence ID" value="XM_002956667.1"/>
</dbReference>
<feature type="region of interest" description="Disordered" evidence="1">
    <location>
        <begin position="234"/>
        <end position="254"/>
    </location>
</feature>
<sequence length="740" mass="81475">MLGFSVVAITLLAQCSAMGHKYLCPADEALRLFELRTSLEGAKGRTLHLAMSSDSTESVKAVHKLLILIQSELDGARRTASHDPSSRSSGDGRHVDIVAHLGQILQIAAQLLQNAKGCNNNKEMPGINRKDNSSGDNSTGNSNNKNNNSKSWNTSVPNSAQPSSCPAPAPELLQGDTLSFLSSVLRTYPRGPTSRQALANWTAAATAFLQDHQRRQRQQRPAAVDHHAAMVAEDRVEDAEEEPDVEVEEVRDGDGLEEWSGKAFGREKRRLARRSDVIRRGENQSELPIRRRLASGTHLKALEVGNRTGGDNGGDGGSRGGPGCEGGSRRVSSVALGEDKYTYGTDDDDGDRTDGGDGDGEVKGGANDGTQYCGGLPFVRRVLMSQLLLGWLSDLHQEMLGTEQVAVEMSRIVALAYDIHVESVSQRAIMEFFHISKAGGTSWYTAATGGPRAAQRHKTAARANGYRYIANEYTLLGGTDDMYGTHICPEFVNVINIREPLERLASNIKYMLVRLRSELFQKGKSLEIFSKIFCNASASVWELYSTPVADNYNIRTLVHVWSSELLVRQSGLDLNECQVGNLTELFARQVYDKRWYSFGRTLSHLDQLFLSTAAHMGLKPWPQDWEEKAPPARTSTGKPQKNEVRKPDRQLMNEKANTKAKLQTKGEDEGEGRGQPSQRKGISIKSSIKSSTRNTQHIERGTGSNALHRHSLWTARCSGWAGAFVRRTYQLALYISQLGW</sequence>
<evidence type="ECO:0000256" key="1">
    <source>
        <dbReference type="SAM" id="MobiDB-lite"/>
    </source>
</evidence>
<gene>
    <name evidence="3" type="ORF">VOLCADRAFT_107361</name>
</gene>
<feature type="region of interest" description="Disordered" evidence="1">
    <location>
        <begin position="301"/>
        <end position="367"/>
    </location>
</feature>
<protein>
    <submittedName>
        <fullName evidence="3">Uncharacterized protein</fullName>
    </submittedName>
</protein>
<feature type="compositionally biased region" description="Acidic residues" evidence="1">
    <location>
        <begin position="235"/>
        <end position="247"/>
    </location>
</feature>
<feature type="chain" id="PRO_5003124384" evidence="2">
    <location>
        <begin position="18"/>
        <end position="740"/>
    </location>
</feature>
<dbReference type="KEGG" id="vcn:VOLCADRAFT_107361"/>
<feature type="region of interest" description="Disordered" evidence="1">
    <location>
        <begin position="621"/>
        <end position="703"/>
    </location>
</feature>
<keyword evidence="4" id="KW-1185">Reference proteome</keyword>
<feature type="region of interest" description="Disordered" evidence="1">
    <location>
        <begin position="120"/>
        <end position="171"/>
    </location>
</feature>
<proteinExistence type="predicted"/>
<dbReference type="GeneID" id="9627669"/>
<feature type="compositionally biased region" description="Gly residues" evidence="1">
    <location>
        <begin position="307"/>
        <end position="326"/>
    </location>
</feature>
<feature type="compositionally biased region" description="Low complexity" evidence="1">
    <location>
        <begin position="680"/>
        <end position="691"/>
    </location>
</feature>
<evidence type="ECO:0000313" key="4">
    <source>
        <dbReference type="Proteomes" id="UP000001058"/>
    </source>
</evidence>
<dbReference type="OrthoDB" id="548270at2759"/>
<dbReference type="STRING" id="3068.D8UDH9"/>
<organism evidence="4">
    <name type="scientific">Volvox carteri f. nagariensis</name>
    <dbReference type="NCBI Taxonomy" id="3068"/>
    <lineage>
        <taxon>Eukaryota</taxon>
        <taxon>Viridiplantae</taxon>
        <taxon>Chlorophyta</taxon>
        <taxon>core chlorophytes</taxon>
        <taxon>Chlorophyceae</taxon>
        <taxon>CS clade</taxon>
        <taxon>Chlamydomonadales</taxon>
        <taxon>Volvocaceae</taxon>
        <taxon>Volvox</taxon>
    </lineage>
</organism>
<feature type="signal peptide" evidence="2">
    <location>
        <begin position="1"/>
        <end position="17"/>
    </location>
</feature>
<keyword evidence="2" id="KW-0732">Signal</keyword>
<name>D8UDH9_VOLCA</name>
<reference evidence="3 4" key="1">
    <citation type="journal article" date="2010" name="Science">
        <title>Genomic analysis of organismal complexity in the multicellular green alga Volvox carteri.</title>
        <authorList>
            <person name="Prochnik S.E."/>
            <person name="Umen J."/>
            <person name="Nedelcu A.M."/>
            <person name="Hallmann A."/>
            <person name="Miller S.M."/>
            <person name="Nishii I."/>
            <person name="Ferris P."/>
            <person name="Kuo A."/>
            <person name="Mitros T."/>
            <person name="Fritz-Laylin L.K."/>
            <person name="Hellsten U."/>
            <person name="Chapman J."/>
            <person name="Simakov O."/>
            <person name="Rensing S.A."/>
            <person name="Terry A."/>
            <person name="Pangilinan J."/>
            <person name="Kapitonov V."/>
            <person name="Jurka J."/>
            <person name="Salamov A."/>
            <person name="Shapiro H."/>
            <person name="Schmutz J."/>
            <person name="Grimwood J."/>
            <person name="Lindquist E."/>
            <person name="Lucas S."/>
            <person name="Grigoriev I.V."/>
            <person name="Schmitt R."/>
            <person name="Kirk D."/>
            <person name="Rokhsar D.S."/>
        </authorList>
    </citation>
    <scope>NUCLEOTIDE SEQUENCE [LARGE SCALE GENOMIC DNA]</scope>
    <source>
        <strain evidence="4">f. Nagariensis / Eve</strain>
    </source>
</reference>